<dbReference type="Pfam" id="PF01139">
    <property type="entry name" value="RtcB"/>
    <property type="match status" value="1"/>
</dbReference>
<reference evidence="12 13" key="2">
    <citation type="journal article" date="2015" name="J. Bacteriol.">
        <title>Genomic, proteomic, and biochemical analysis of the organohalide respiratory pathway in Desulfitobacterium dehalogenans.</title>
        <authorList>
            <person name="Kruse T."/>
            <person name="van de Pas B.A."/>
            <person name="Atteia A."/>
            <person name="Krab K."/>
            <person name="Hagen W.R."/>
            <person name="Goodwin L."/>
            <person name="Chain P."/>
            <person name="Boeren S."/>
            <person name="Maphosa F."/>
            <person name="Schraa G."/>
            <person name="de Vos W.M."/>
            <person name="van der Oost J."/>
            <person name="Smidt H."/>
            <person name="Stams A.J."/>
        </authorList>
    </citation>
    <scope>NUCLEOTIDE SEQUENCE [LARGE SCALE GENOMIC DNA]</scope>
    <source>
        <strain evidence="13">ATCC 51507 / DSM 9161 / JW/IU-DC1</strain>
    </source>
</reference>
<feature type="binding site" evidence="11">
    <location>
        <position position="145"/>
    </location>
    <ligand>
        <name>Mn(2+)</name>
        <dbReference type="ChEBI" id="CHEBI:29035"/>
        <label>1</label>
    </ligand>
</feature>
<feature type="active site" description="GMP-histidine intermediate" evidence="9">
    <location>
        <position position="326"/>
    </location>
</feature>
<evidence type="ECO:0000256" key="2">
    <source>
        <dbReference type="ARBA" id="ARBA00022598"/>
    </source>
</evidence>
<dbReference type="STRING" id="756499.Desde_2033"/>
<keyword evidence="3 11" id="KW-0479">Metal-binding</keyword>
<proteinExistence type="predicted"/>
<feature type="binding site" evidence="11">
    <location>
        <position position="276"/>
    </location>
    <ligand>
        <name>Mn(2+)</name>
        <dbReference type="ChEBI" id="CHEBI:29035"/>
        <label>2</label>
    </ligand>
</feature>
<protein>
    <recommendedName>
        <fullName evidence="1">3'-phosphate/5'-hydroxy nucleic acid ligase</fullName>
        <ecNumber evidence="1">6.5.1.8</ecNumber>
    </recommendedName>
</protein>
<evidence type="ECO:0000256" key="9">
    <source>
        <dbReference type="PIRSR" id="PIRSR601233-1"/>
    </source>
</evidence>
<evidence type="ECO:0000256" key="5">
    <source>
        <dbReference type="ARBA" id="ARBA00022800"/>
    </source>
</evidence>
<dbReference type="GO" id="GO:0170057">
    <property type="term" value="F:RNA ligase (GTP) activity"/>
    <property type="evidence" value="ECO:0007669"/>
    <property type="project" value="UniProtKB-EC"/>
</dbReference>
<evidence type="ECO:0000256" key="10">
    <source>
        <dbReference type="PIRSR" id="PIRSR601233-2"/>
    </source>
</evidence>
<evidence type="ECO:0000256" key="3">
    <source>
        <dbReference type="ARBA" id="ARBA00022723"/>
    </source>
</evidence>
<dbReference type="Gene3D" id="3.90.1860.10">
    <property type="entry name" value="tRNA-splicing ligase RtcB"/>
    <property type="match status" value="1"/>
</dbReference>
<feature type="binding site" evidence="10">
    <location>
        <begin position="144"/>
        <end position="148"/>
    </location>
    <ligand>
        <name>GMP</name>
        <dbReference type="ChEBI" id="CHEBI:58115"/>
    </ligand>
</feature>
<dbReference type="GO" id="GO:0006281">
    <property type="term" value="P:DNA repair"/>
    <property type="evidence" value="ECO:0007669"/>
    <property type="project" value="TreeGrafter"/>
</dbReference>
<keyword evidence="7 11" id="KW-0464">Manganese</keyword>
<feature type="binding site" evidence="10">
    <location>
        <position position="309"/>
    </location>
    <ligand>
        <name>GMP</name>
        <dbReference type="ChEBI" id="CHEBI:58115"/>
    </ligand>
</feature>
<feature type="binding site" evidence="10">
    <location>
        <begin position="276"/>
        <end position="277"/>
    </location>
    <ligand>
        <name>GMP</name>
        <dbReference type="ChEBI" id="CHEBI:58115"/>
    </ligand>
</feature>
<dbReference type="Proteomes" id="UP000006053">
    <property type="component" value="Chromosome"/>
</dbReference>
<evidence type="ECO:0000256" key="8">
    <source>
        <dbReference type="ARBA" id="ARBA00047746"/>
    </source>
</evidence>
<comment type="cofactor">
    <cofactor evidence="11">
        <name>Mn(2+)</name>
        <dbReference type="ChEBI" id="CHEBI:29035"/>
    </cofactor>
    <text evidence="11">Binds 2 manganese ions per subunit.</text>
</comment>
<dbReference type="PANTHER" id="PTHR43749:SF2">
    <property type="entry name" value="RNA-SPLICING LIGASE RTCB"/>
    <property type="match status" value="1"/>
</dbReference>
<dbReference type="AlphaFoldDB" id="I4A8Y2"/>
<dbReference type="HOGENOM" id="CLU_022279_1_1_9"/>
<dbReference type="OrthoDB" id="9802323at2"/>
<organism evidence="12 13">
    <name type="scientific">Desulfitobacterium dehalogenans (strain ATCC 51507 / DSM 9161 / JW/IU-DC1)</name>
    <dbReference type="NCBI Taxonomy" id="756499"/>
    <lineage>
        <taxon>Bacteria</taxon>
        <taxon>Bacillati</taxon>
        <taxon>Bacillota</taxon>
        <taxon>Clostridia</taxon>
        <taxon>Eubacteriales</taxon>
        <taxon>Desulfitobacteriaceae</taxon>
        <taxon>Desulfitobacterium</taxon>
    </lineage>
</organism>
<reference evidence="13" key="1">
    <citation type="submission" date="2012-06" db="EMBL/GenBank/DDBJ databases">
        <title>Complete sequence of Desulfitobacterium dehalogenans ATCC 51507.</title>
        <authorList>
            <person name="Lucas S."/>
            <person name="Han J."/>
            <person name="Lapidus A."/>
            <person name="Cheng J.-F."/>
            <person name="Goodwin L."/>
            <person name="Pitluck S."/>
            <person name="Peters L."/>
            <person name="Ovchinnikova G."/>
            <person name="Teshima H."/>
            <person name="Detter J.C."/>
            <person name="Han C."/>
            <person name="Tapia R."/>
            <person name="Land M."/>
            <person name="Hauser L."/>
            <person name="Kyrpides N."/>
            <person name="Ivanova N."/>
            <person name="Pagani I."/>
            <person name="Kruse T."/>
            <person name="de Vos W.M."/>
            <person name="Smidt H."/>
            <person name="Woyke T."/>
        </authorList>
    </citation>
    <scope>NUCLEOTIDE SEQUENCE [LARGE SCALE GENOMIC DNA]</scope>
    <source>
        <strain evidence="13">ATCC 51507 / DSM 9161 / JW/IU-DC1</strain>
    </source>
</reference>
<keyword evidence="4 10" id="KW-0547">Nucleotide-binding</keyword>
<dbReference type="EC" id="6.5.1.8" evidence="1"/>
<gene>
    <name evidence="12" type="ordered locus">Desde_2033</name>
</gene>
<evidence type="ECO:0000256" key="11">
    <source>
        <dbReference type="PIRSR" id="PIRSR601233-3"/>
    </source>
</evidence>
<dbReference type="GO" id="GO:0003909">
    <property type="term" value="F:DNA ligase activity"/>
    <property type="evidence" value="ECO:0007669"/>
    <property type="project" value="TreeGrafter"/>
</dbReference>
<evidence type="ECO:0000256" key="1">
    <source>
        <dbReference type="ARBA" id="ARBA00012726"/>
    </source>
</evidence>
<evidence type="ECO:0000256" key="6">
    <source>
        <dbReference type="ARBA" id="ARBA00023134"/>
    </source>
</evidence>
<dbReference type="InterPro" id="IPR036025">
    <property type="entry name" value="RtcB-like_sf"/>
</dbReference>
<keyword evidence="5" id="KW-0692">RNA repair</keyword>
<feature type="binding site" evidence="10">
    <location>
        <begin position="326"/>
        <end position="329"/>
    </location>
    <ligand>
        <name>GMP</name>
        <dbReference type="ChEBI" id="CHEBI:58115"/>
    </ligand>
</feature>
<accession>I4A8Y2</accession>
<dbReference type="SUPFAM" id="SSF103365">
    <property type="entry name" value="Hypothetical protein PH1602"/>
    <property type="match status" value="1"/>
</dbReference>
<dbReference type="GO" id="GO:0042245">
    <property type="term" value="P:RNA repair"/>
    <property type="evidence" value="ECO:0007669"/>
    <property type="project" value="UniProtKB-KW"/>
</dbReference>
<sequence length="400" mass="44777">MIKITGQYNHAFVFTETMEAGASQQIEVLCDQEFVKGSKIRIMPDVHSGVGCTIGTTMTINDKVVPNLVGVDIGCGMEVTQLEGSHFELQKLDKLIYANIPSGFNIRNKEHRFHESIDLDDLKCKKEVNLTRARRSIGTLGGGNHFIEVNQDSLGIYYLVIHSGSRHLGNEVAKLYQEEAYRTLNKSTKADIEELIAGLKAAGRDKEILKEVKRKKAEVLTDIPKALAYASGALFQDYIHDMKIVQHFAALNRKAMADEILKGMKLKAVDQFTTIHNYIDTENMILRKGAVSAQKDERLLIPINMRDGSLLCIGKGNPDWNYSAPHGAGRLMSRSQARNSLTLTQYKDIMQGVFSTSVNKETLDECPLAYKPMEDIIRSIHDTVEIVDQIKPVYNYKAAE</sequence>
<keyword evidence="13" id="KW-1185">Reference proteome</keyword>
<dbReference type="GO" id="GO:0005525">
    <property type="term" value="F:GTP binding"/>
    <property type="evidence" value="ECO:0007669"/>
    <property type="project" value="UniProtKB-KW"/>
</dbReference>
<name>I4A8Y2_DESDJ</name>
<dbReference type="GO" id="GO:0030145">
    <property type="term" value="F:manganese ion binding"/>
    <property type="evidence" value="ECO:0007669"/>
    <property type="project" value="TreeGrafter"/>
</dbReference>
<evidence type="ECO:0000313" key="13">
    <source>
        <dbReference type="Proteomes" id="UP000006053"/>
    </source>
</evidence>
<dbReference type="PANTHER" id="PTHR43749">
    <property type="entry name" value="RNA-SPLICING LIGASE RTCB"/>
    <property type="match status" value="1"/>
</dbReference>
<evidence type="ECO:0000313" key="12">
    <source>
        <dbReference type="EMBL" id="AFM00417.1"/>
    </source>
</evidence>
<feature type="binding site" evidence="11">
    <location>
        <position position="162"/>
    </location>
    <ligand>
        <name>Mn(2+)</name>
        <dbReference type="ChEBI" id="CHEBI:29035"/>
        <label>2</label>
    </ligand>
</feature>
<keyword evidence="2" id="KW-0436">Ligase</keyword>
<keyword evidence="6 10" id="KW-0342">GTP-binding</keyword>
<dbReference type="eggNOG" id="COG1690">
    <property type="taxonomic scope" value="Bacteria"/>
</dbReference>
<dbReference type="GO" id="GO:0006396">
    <property type="term" value="P:RNA processing"/>
    <property type="evidence" value="ECO:0007669"/>
    <property type="project" value="InterPro"/>
</dbReference>
<feature type="binding site" evidence="11">
    <location>
        <position position="72"/>
    </location>
    <ligand>
        <name>Mn(2+)</name>
        <dbReference type="ChEBI" id="CHEBI:29035"/>
        <label>1</label>
    </ligand>
</feature>
<dbReference type="InterPro" id="IPR052915">
    <property type="entry name" value="RtcB-like"/>
</dbReference>
<evidence type="ECO:0000256" key="7">
    <source>
        <dbReference type="ARBA" id="ARBA00023211"/>
    </source>
</evidence>
<dbReference type="EMBL" id="CP003348">
    <property type="protein sequence ID" value="AFM00417.1"/>
    <property type="molecule type" value="Genomic_DNA"/>
</dbReference>
<comment type="catalytic activity">
    <reaction evidence="8">
        <text>a 3'-end 3'-phospho-ribonucleotide-RNA + a 5'-end dephospho-ribonucleoside-RNA + GTP = a ribonucleotidyl-ribonucleotide-RNA + GMP + diphosphate</text>
        <dbReference type="Rhea" id="RHEA:68076"/>
        <dbReference type="Rhea" id="RHEA-COMP:10463"/>
        <dbReference type="Rhea" id="RHEA-COMP:13936"/>
        <dbReference type="Rhea" id="RHEA-COMP:17355"/>
        <dbReference type="ChEBI" id="CHEBI:33019"/>
        <dbReference type="ChEBI" id="CHEBI:37565"/>
        <dbReference type="ChEBI" id="CHEBI:58115"/>
        <dbReference type="ChEBI" id="CHEBI:83062"/>
        <dbReference type="ChEBI" id="CHEBI:138284"/>
        <dbReference type="ChEBI" id="CHEBI:173118"/>
        <dbReference type="EC" id="6.5.1.8"/>
    </reaction>
</comment>
<feature type="binding site" evidence="10">
    <location>
        <begin position="302"/>
        <end position="305"/>
    </location>
    <ligand>
        <name>GMP</name>
        <dbReference type="ChEBI" id="CHEBI:58115"/>
    </ligand>
</feature>
<dbReference type="InterPro" id="IPR001233">
    <property type="entry name" value="RtcB"/>
</dbReference>
<dbReference type="KEGG" id="ddh:Desde_2033"/>
<evidence type="ECO:0000256" key="4">
    <source>
        <dbReference type="ARBA" id="ARBA00022741"/>
    </source>
</evidence>
<dbReference type="RefSeq" id="WP_014793904.1">
    <property type="nucleotide sequence ID" value="NC_018017.1"/>
</dbReference>